<dbReference type="InterPro" id="IPR008893">
    <property type="entry name" value="WGR_domain"/>
</dbReference>
<dbReference type="CDD" id="cd07996">
    <property type="entry name" value="WGR_MMR_like"/>
    <property type="match status" value="1"/>
</dbReference>
<dbReference type="InterPro" id="IPR036930">
    <property type="entry name" value="WGR_dom_sf"/>
</dbReference>
<dbReference type="InterPro" id="IPR049809">
    <property type="entry name" value="YehF/YfeS-like_WGR"/>
</dbReference>
<dbReference type="SUPFAM" id="SSF142921">
    <property type="entry name" value="WGR domain-like"/>
    <property type="match status" value="1"/>
</dbReference>
<organism evidence="2 3">
    <name type="scientific">Roseibium aggregatum</name>
    <dbReference type="NCBI Taxonomy" id="187304"/>
    <lineage>
        <taxon>Bacteria</taxon>
        <taxon>Pseudomonadati</taxon>
        <taxon>Pseudomonadota</taxon>
        <taxon>Alphaproteobacteria</taxon>
        <taxon>Hyphomicrobiales</taxon>
        <taxon>Stappiaceae</taxon>
        <taxon>Roseibium</taxon>
    </lineage>
</organism>
<dbReference type="Pfam" id="PF05406">
    <property type="entry name" value="WGR"/>
    <property type="match status" value="1"/>
</dbReference>
<evidence type="ECO:0000259" key="1">
    <source>
        <dbReference type="PROSITE" id="PS51977"/>
    </source>
</evidence>
<dbReference type="AlphaFoldDB" id="A0A0M6YBV6"/>
<dbReference type="PROSITE" id="PS51977">
    <property type="entry name" value="WGR"/>
    <property type="match status" value="1"/>
</dbReference>
<feature type="domain" description="WGR" evidence="1">
    <location>
        <begin position="45"/>
        <end position="127"/>
    </location>
</feature>
<dbReference type="Proteomes" id="UP000048926">
    <property type="component" value="Unassembled WGS sequence"/>
</dbReference>
<dbReference type="EMBL" id="CXST01000009">
    <property type="protein sequence ID" value="CTQ47575.1"/>
    <property type="molecule type" value="Genomic_DNA"/>
</dbReference>
<dbReference type="Gene3D" id="2.20.140.10">
    <property type="entry name" value="WGR domain"/>
    <property type="match status" value="1"/>
</dbReference>
<name>A0A0M6YBV6_9HYPH</name>
<proteinExistence type="predicted"/>
<accession>A0A0M6YBV6</accession>
<dbReference type="SMART" id="SM00773">
    <property type="entry name" value="WGR"/>
    <property type="match status" value="1"/>
</dbReference>
<evidence type="ECO:0000313" key="2">
    <source>
        <dbReference type="EMBL" id="CTQ47575.1"/>
    </source>
</evidence>
<keyword evidence="3" id="KW-1185">Reference proteome</keyword>
<gene>
    <name evidence="2" type="ORF">LAL4801_06037</name>
</gene>
<evidence type="ECO:0000313" key="3">
    <source>
        <dbReference type="Proteomes" id="UP000048926"/>
    </source>
</evidence>
<protein>
    <submittedName>
        <fullName evidence="2">WGR domain protein</fullName>
    </submittedName>
</protein>
<sequence length="127" mass="14669">MTEIGDLRAKIFFVHTCQPHIIHLNPFLPIDSNHSLDRCSEIFDTAVMEPDDDLLLLKRVDPGRNMNRFYHLSVEPTLFGGFAVRRTWGRLGTWGRTRLDLFADVSSALAHQQKLAAQKHRRGYRPE</sequence>
<reference evidence="3" key="1">
    <citation type="submission" date="2015-07" db="EMBL/GenBank/DDBJ databases">
        <authorList>
            <person name="Rodrigo-Torres Lidia"/>
            <person name="Arahal R.David."/>
        </authorList>
    </citation>
    <scope>NUCLEOTIDE SEQUENCE [LARGE SCALE GENOMIC DNA]</scope>
    <source>
        <strain evidence="3">CECT 4801</strain>
    </source>
</reference>